<evidence type="ECO:0000256" key="1">
    <source>
        <dbReference type="SAM" id="Phobius"/>
    </source>
</evidence>
<keyword evidence="3" id="KW-1185">Reference proteome</keyword>
<keyword evidence="1" id="KW-0812">Transmembrane</keyword>
<accession>U7QHF2</accession>
<keyword evidence="1" id="KW-0472">Membrane</keyword>
<sequence length="451" mass="51780">MKFYQSLKKLPVIKQVKPWVTVGLVNLVLLFVLTEAVLFLLIWITEKRIIYFSPKRVGNHPESFVLTKLSQKKSNNESILVRFHPFFGYVLKPGVYNHENSGLKVNNYGFFSPYNYPYTKTHSNQVIIGIFGGSVASDFSVNETIDPSHPRTLIQKLQSLPQFKNKEIIVLNFANGGYKQPQQLLILSYFLSMGQEFDLVINIDGFNELALSPLNNQAKLNFSMPSFQHFQPLTSLVNADLSAIVSMGEIIKTKQKLTQVNQQLNQCQLAWCYGVNQLRIKHLSKSYQQQVSDFDQRQIQKQSTAGHSEKSLIALSKTSEVLEDTVAVNQAVNNWFESSLMMSHLLSMRQIPYFHFIQPNQHYPTERIFSSAEKQMIRESPYHQAARKNYPVLISKAEQMQKYGINLFNAVKILDETSETVYRDSCCHYNQLGQDILTDYVAQSIIKTFHP</sequence>
<keyword evidence="1" id="KW-1133">Transmembrane helix</keyword>
<evidence type="ECO:0000313" key="3">
    <source>
        <dbReference type="Proteomes" id="UP000017127"/>
    </source>
</evidence>
<gene>
    <name evidence="2" type="ORF">M595_3551</name>
</gene>
<dbReference type="Proteomes" id="UP000017127">
    <property type="component" value="Unassembled WGS sequence"/>
</dbReference>
<protein>
    <submittedName>
        <fullName evidence="2">Uncharacterized protein</fullName>
    </submittedName>
</protein>
<proteinExistence type="predicted"/>
<reference evidence="2 3" key="1">
    <citation type="journal article" date="2013" name="Front. Microbiol.">
        <title>Comparative genomic analyses of the cyanobacterium, Lyngbya aestuarii BL J, a powerful hydrogen producer.</title>
        <authorList>
            <person name="Kothari A."/>
            <person name="Vaughn M."/>
            <person name="Garcia-Pichel F."/>
        </authorList>
    </citation>
    <scope>NUCLEOTIDE SEQUENCE [LARGE SCALE GENOMIC DNA]</scope>
    <source>
        <strain evidence="2 3">BL J</strain>
    </source>
</reference>
<dbReference type="RefSeq" id="WP_023067324.1">
    <property type="nucleotide sequence ID" value="NZ_AUZM01000036.1"/>
</dbReference>
<organism evidence="2 3">
    <name type="scientific">Lyngbya aestuarii BL J</name>
    <dbReference type="NCBI Taxonomy" id="1348334"/>
    <lineage>
        <taxon>Bacteria</taxon>
        <taxon>Bacillati</taxon>
        <taxon>Cyanobacteriota</taxon>
        <taxon>Cyanophyceae</taxon>
        <taxon>Oscillatoriophycideae</taxon>
        <taxon>Oscillatoriales</taxon>
        <taxon>Microcoleaceae</taxon>
        <taxon>Lyngbya</taxon>
    </lineage>
</organism>
<feature type="transmembrane region" description="Helical" evidence="1">
    <location>
        <begin position="20"/>
        <end position="44"/>
    </location>
</feature>
<dbReference type="EMBL" id="AUZM01000036">
    <property type="protein sequence ID" value="ERT06485.1"/>
    <property type="molecule type" value="Genomic_DNA"/>
</dbReference>
<comment type="caution">
    <text evidence="2">The sequence shown here is derived from an EMBL/GenBank/DDBJ whole genome shotgun (WGS) entry which is preliminary data.</text>
</comment>
<name>U7QHF2_9CYAN</name>
<dbReference type="PATRIC" id="fig|1348334.3.peg.3434"/>
<dbReference type="AlphaFoldDB" id="U7QHF2"/>
<evidence type="ECO:0000313" key="2">
    <source>
        <dbReference type="EMBL" id="ERT06485.1"/>
    </source>
</evidence>
<dbReference type="OrthoDB" id="5447142at2"/>